<dbReference type="EMBL" id="CP007028">
    <property type="protein sequence ID" value="AHE96651.1"/>
    <property type="molecule type" value="Genomic_DNA"/>
</dbReference>
<dbReference type="HOGENOM" id="CLU_116670_0_1_0"/>
<dbReference type="PATRIC" id="fig|75906.3.peg.1558"/>
<keyword evidence="2" id="KW-1185">Reference proteome</keyword>
<name>W0DE83_9AQUI</name>
<dbReference type="Gene3D" id="1.20.1220.20">
    <property type="entry name" value="Uncharcterised protein PF01724"/>
    <property type="match status" value="1"/>
</dbReference>
<dbReference type="PANTHER" id="PTHR34235:SF3">
    <property type="entry name" value="SLR1203 PROTEIN"/>
    <property type="match status" value="1"/>
</dbReference>
<dbReference type="InterPro" id="IPR002636">
    <property type="entry name" value="DUF29"/>
</dbReference>
<dbReference type="eggNOG" id="COG2442">
    <property type="taxonomic scope" value="Bacteria"/>
</dbReference>
<dbReference type="Proteomes" id="UP000018914">
    <property type="component" value="Chromosome"/>
</dbReference>
<dbReference type="STRING" id="75906.THERU_08085"/>
<evidence type="ECO:0000313" key="1">
    <source>
        <dbReference type="EMBL" id="AHE96651.1"/>
    </source>
</evidence>
<protein>
    <recommendedName>
        <fullName evidence="3">DUF29 domain-containing protein</fullName>
    </recommendedName>
</protein>
<organism evidence="2">
    <name type="scientific">Thermocrinis ruber</name>
    <dbReference type="NCBI Taxonomy" id="75906"/>
    <lineage>
        <taxon>Bacteria</taxon>
        <taxon>Pseudomonadati</taxon>
        <taxon>Aquificota</taxon>
        <taxon>Aquificia</taxon>
        <taxon>Aquificales</taxon>
        <taxon>Aquificaceae</taxon>
        <taxon>Thermocrinis</taxon>
    </lineage>
</organism>
<dbReference type="PANTHER" id="PTHR34235">
    <property type="entry name" value="SLR1203 PROTEIN-RELATED"/>
    <property type="match status" value="1"/>
</dbReference>
<reference evidence="1 2" key="1">
    <citation type="submission" date="2013-12" db="EMBL/GenBank/DDBJ databases">
        <authorList>
            <consortium name="DOE Joint Genome Institute"/>
            <person name="Eisen J."/>
            <person name="Huntemann M."/>
            <person name="Han J."/>
            <person name="Chen A."/>
            <person name="Kyrpides N."/>
            <person name="Mavromatis K."/>
            <person name="Markowitz V."/>
            <person name="Palaniappan K."/>
            <person name="Ivanova N."/>
            <person name="Schaumberg A."/>
            <person name="Pati A."/>
            <person name="Liolios K."/>
            <person name="Nordberg H.P."/>
            <person name="Cantor M.N."/>
            <person name="Hua S.X."/>
            <person name="Woyke T."/>
        </authorList>
    </citation>
    <scope>NUCLEOTIDE SEQUENCE [LARGE SCALE GENOMIC DNA]</scope>
    <source>
        <strain evidence="1 2">DSM 23557</strain>
    </source>
</reference>
<evidence type="ECO:0000313" key="2">
    <source>
        <dbReference type="Proteomes" id="UP000018914"/>
    </source>
</evidence>
<dbReference type="KEGG" id="trd:THERU_08085"/>
<evidence type="ECO:0008006" key="3">
    <source>
        <dbReference type="Google" id="ProtNLM"/>
    </source>
</evidence>
<accession>W0DE83</accession>
<dbReference type="AlphaFoldDB" id="W0DE83"/>
<sequence length="177" mass="21626">MCLNLNSMELKVKSLKELYEKDFYLWVQENLRLLKNKEYELVDWENLLEEIEDMGRRYLDSVVSLMAVIMEHLYKWEHFRYKEYAGHGWIKSINNARKELRTIFKRHPSVEVKAQEKENIQTAWELAVYSLIDWFKEPKNQDLAKKYFGKLPTEKDFPQECPYTFQQVMEYEPWVKL</sequence>
<proteinExistence type="predicted"/>
<dbReference type="Pfam" id="PF01724">
    <property type="entry name" value="DUF29"/>
    <property type="match status" value="1"/>
</dbReference>
<gene>
    <name evidence="1" type="ORF">THERU_08085</name>
</gene>